<name>A0ABN2ENU4_9ACTN</name>
<sequence>MTRPPDPDRPPWLVRVRAAPEDPAGEIGAGLLAVGRHVLTCAHVCVPGQPEDEPLPAEPPAVPLDVSFQFCGNVPIQAVVAPGGWFPGPDIAVLELLEEPPADAVPAPLCTAGGTRGHDVTVHGYPRGFDHDAVPSTGFVQAVTGQGWLALVSREGINLEAGFSGAPVYDHALDGVIGMVVRRVEARRSGDPRTGFAIAADDLAVRLPGLPGGLRRLFTRQDRARVEALTTLPLSAGGELPRVRDADVHDLGVTVARGARGDPPVYVPRRQVDEELAAALAHPFVVAMGPSAAGKSRSLVELLRRERPDAAIIVPWARTGTVDELSKMTLPLPPQGAIMWLENLDEFLSAQSLNTASLDRLAAHDPPITVVATMRGTVYRTLVAQSTHVAKTTEAVLTRAAQVEVPAALAEEDRPRAAELYPDDDFTERGVGEVLVGARQLEVHYRYPDSREGLAVLQAAIDWSRTGVRTPIGEQALREVSAARLAEELPNADPDAAFAAGLAWALEQLDGNVHPMLRVRAPGGGVAYRPHNYLVALASGDRDVVTARPIASAAWERAVAEAPDEDLLTLTYTAFVQGQPGVVRQAAARAREMAGEPEIRAWATVLLGSVEGLEGDFARARELLEEAQVSGIAEVVTLAAYELGPLLLNIGDMTRAAEVLEPLFDDPDAPPGLLAEVQLAMVRIRQGRQDEAIELLTEAAAADDPRPAETGVRKSAVEPGRQHGPGNERERRFQRLRDEHAGAGRPDGPGLLSGERQEMFQALRGAGESLAPLLARTLLSGLLVDRGEMTDARRLLESVAESQDPRVLPLLHAAMGGLALVEQDFDTARDLLGQAAASGHPGAAPAARLDLADLAYREGDAGTTRELLDAIVAEGHPDFAPRASSLLANLLALQGDFAGARDAYQAAVDAGNAYWSPMAKIELAVLLAQQDAEQAPRSRLLLEEVMAEEHPDHAPRAADLLGDLLSGLGETEGAQAAYRRAIDSGNHYWAPMARLDLAALLGRLPWPQPPTVETLLNEVAGAPNPDHGPRAAEMLGELMIELGRPDEAERRFQEAIERDHPYWSPLARIGLAAVRADQGRDEGVLDLLEAAGGAGDAQISAVALLRRAALLLDAGRTEEADADLSAAAGSTLTEFAALALVEQAKLAVRDGDLQRAVARLETMRERLASLGTPTSRTRELGLPEGTGFAYLRACDFLHDMNEMDTAGELLEELLARPPATLAPGLLPAAQARLGRIRYMEGRFDEARALLWQALAGDVPYVMPMARAYLASLFMKQDKLSAAAEMVEPLVREGDAEYRPFAMALLGRIRVVTGAYEEGRELLERALAETVEAGDEDAAAEIRDSLAVLSTARPPAAAPAAEPDPTRTFGQTPALDQAHDPARTLDRAPASDPAPAPDPATPVPPSATGDLVPGAVGGQAPASASAVGLAAEVKLRLGEVASARGDAEEAAWWFGEVIDGADPAARDLARLALATLRYEQGDLDTAADLARPLVTAHGEVSARAAALLTEIADLRCFHLRAGGGPPTR</sequence>
<dbReference type="SUPFAM" id="SSF48452">
    <property type="entry name" value="TPR-like"/>
    <property type="match status" value="2"/>
</dbReference>
<evidence type="ECO:0000256" key="3">
    <source>
        <dbReference type="SAM" id="MobiDB-lite"/>
    </source>
</evidence>
<feature type="compositionally biased region" description="Basic and acidic residues" evidence="3">
    <location>
        <begin position="703"/>
        <end position="716"/>
    </location>
</feature>
<evidence type="ECO:0000313" key="5">
    <source>
        <dbReference type="Proteomes" id="UP001500064"/>
    </source>
</evidence>
<dbReference type="PANTHER" id="PTHR45586:SF1">
    <property type="entry name" value="LIPOPOLYSACCHARIDE ASSEMBLY PROTEIN B"/>
    <property type="match status" value="1"/>
</dbReference>
<feature type="region of interest" description="Disordered" evidence="3">
    <location>
        <begin position="1352"/>
        <end position="1415"/>
    </location>
</feature>
<dbReference type="SMART" id="SM00028">
    <property type="entry name" value="TPR"/>
    <property type="match status" value="5"/>
</dbReference>
<keyword evidence="1" id="KW-0677">Repeat</keyword>
<keyword evidence="2" id="KW-0802">TPR repeat</keyword>
<dbReference type="InterPro" id="IPR019734">
    <property type="entry name" value="TPR_rpt"/>
</dbReference>
<evidence type="ECO:0008006" key="6">
    <source>
        <dbReference type="Google" id="ProtNLM"/>
    </source>
</evidence>
<dbReference type="SUPFAM" id="SSF50494">
    <property type="entry name" value="Trypsin-like serine proteases"/>
    <property type="match status" value="1"/>
</dbReference>
<protein>
    <recommendedName>
        <fullName evidence="6">Tetratricopeptide repeat protein</fullName>
    </recommendedName>
</protein>
<proteinExistence type="predicted"/>
<feature type="region of interest" description="Disordered" evidence="3">
    <location>
        <begin position="699"/>
        <end position="730"/>
    </location>
</feature>
<evidence type="ECO:0000256" key="1">
    <source>
        <dbReference type="ARBA" id="ARBA00022737"/>
    </source>
</evidence>
<dbReference type="InterPro" id="IPR051012">
    <property type="entry name" value="CellSynth/LPSAsmb/PSIAsmb"/>
</dbReference>
<dbReference type="PANTHER" id="PTHR45586">
    <property type="entry name" value="TPR REPEAT-CONTAINING PROTEIN PA4667"/>
    <property type="match status" value="1"/>
</dbReference>
<feature type="compositionally biased region" description="Basic and acidic residues" evidence="3">
    <location>
        <begin position="1376"/>
        <end position="1385"/>
    </location>
</feature>
<reference evidence="4 5" key="1">
    <citation type="journal article" date="2019" name="Int. J. Syst. Evol. Microbiol.">
        <title>The Global Catalogue of Microorganisms (GCM) 10K type strain sequencing project: providing services to taxonomists for standard genome sequencing and annotation.</title>
        <authorList>
            <consortium name="The Broad Institute Genomics Platform"/>
            <consortium name="The Broad Institute Genome Sequencing Center for Infectious Disease"/>
            <person name="Wu L."/>
            <person name="Ma J."/>
        </authorList>
    </citation>
    <scope>NUCLEOTIDE SEQUENCE [LARGE SCALE GENOMIC DNA]</scope>
    <source>
        <strain evidence="4 5">JCM 13929</strain>
    </source>
</reference>
<comment type="caution">
    <text evidence="4">The sequence shown here is derived from an EMBL/GenBank/DDBJ whole genome shotgun (WGS) entry which is preliminary data.</text>
</comment>
<dbReference type="Pfam" id="PF13365">
    <property type="entry name" value="Trypsin_2"/>
    <property type="match status" value="1"/>
</dbReference>
<dbReference type="Proteomes" id="UP001500064">
    <property type="component" value="Unassembled WGS sequence"/>
</dbReference>
<accession>A0ABN2ENU4</accession>
<dbReference type="Pfam" id="PF13432">
    <property type="entry name" value="TPR_16"/>
    <property type="match status" value="2"/>
</dbReference>
<dbReference type="SUPFAM" id="SSF81901">
    <property type="entry name" value="HCP-like"/>
    <property type="match status" value="2"/>
</dbReference>
<feature type="compositionally biased region" description="Pro residues" evidence="3">
    <location>
        <begin position="1391"/>
        <end position="1404"/>
    </location>
</feature>
<dbReference type="InterPro" id="IPR009003">
    <property type="entry name" value="Peptidase_S1_PA"/>
</dbReference>
<gene>
    <name evidence="4" type="ORF">GCM10009733_005890</name>
</gene>
<dbReference type="InterPro" id="IPR011990">
    <property type="entry name" value="TPR-like_helical_dom_sf"/>
</dbReference>
<dbReference type="Gene3D" id="1.25.40.10">
    <property type="entry name" value="Tetratricopeptide repeat domain"/>
    <property type="match status" value="3"/>
</dbReference>
<evidence type="ECO:0000256" key="2">
    <source>
        <dbReference type="ARBA" id="ARBA00022803"/>
    </source>
</evidence>
<dbReference type="EMBL" id="BAAAMU010000002">
    <property type="protein sequence ID" value="GAA1612666.1"/>
    <property type="molecule type" value="Genomic_DNA"/>
</dbReference>
<organism evidence="4 5">
    <name type="scientific">Nonomuraea maheshkhaliensis</name>
    <dbReference type="NCBI Taxonomy" id="419590"/>
    <lineage>
        <taxon>Bacteria</taxon>
        <taxon>Bacillati</taxon>
        <taxon>Actinomycetota</taxon>
        <taxon>Actinomycetes</taxon>
        <taxon>Streptosporangiales</taxon>
        <taxon>Streptosporangiaceae</taxon>
        <taxon>Nonomuraea</taxon>
    </lineage>
</organism>
<feature type="compositionally biased region" description="Low complexity" evidence="3">
    <location>
        <begin position="1352"/>
        <end position="1362"/>
    </location>
</feature>
<keyword evidence="5" id="KW-1185">Reference proteome</keyword>
<dbReference type="RefSeq" id="WP_346101282.1">
    <property type="nucleotide sequence ID" value="NZ_BAAAMU010000002.1"/>
</dbReference>
<evidence type="ECO:0000313" key="4">
    <source>
        <dbReference type="EMBL" id="GAA1612666.1"/>
    </source>
</evidence>